<dbReference type="Pfam" id="PF07745">
    <property type="entry name" value="Glyco_hydro_53"/>
    <property type="match status" value="1"/>
</dbReference>
<organism evidence="9 10">
    <name type="scientific">Sanguibacter inulinus</name>
    <dbReference type="NCBI Taxonomy" id="60922"/>
    <lineage>
        <taxon>Bacteria</taxon>
        <taxon>Bacillati</taxon>
        <taxon>Actinomycetota</taxon>
        <taxon>Actinomycetes</taxon>
        <taxon>Micrococcales</taxon>
        <taxon>Sanguibacteraceae</taxon>
        <taxon>Sanguibacter</taxon>
    </lineage>
</organism>
<evidence type="ECO:0000259" key="8">
    <source>
        <dbReference type="Pfam" id="PF07532"/>
    </source>
</evidence>
<dbReference type="InterPro" id="IPR011081">
    <property type="entry name" value="Big_4"/>
</dbReference>
<keyword evidence="3 4" id="KW-0326">Glycosidase</keyword>
<feature type="domain" description="Bacterial Ig-like" evidence="8">
    <location>
        <begin position="438"/>
        <end position="491"/>
    </location>
</feature>
<dbReference type="EC" id="3.2.1.89" evidence="4"/>
<dbReference type="GO" id="GO:0015926">
    <property type="term" value="F:glucosidase activity"/>
    <property type="evidence" value="ECO:0007669"/>
    <property type="project" value="InterPro"/>
</dbReference>
<evidence type="ECO:0000259" key="7">
    <source>
        <dbReference type="Pfam" id="PF07523"/>
    </source>
</evidence>
<dbReference type="Gene3D" id="1.20.1270.90">
    <property type="entry name" value="AF1782-like"/>
    <property type="match status" value="1"/>
</dbReference>
<comment type="catalytic activity">
    <reaction evidence="4">
        <text>The enzyme specifically hydrolyzes (1-&gt;4)-beta-D-galactosidic linkages in type I arabinogalactans.</text>
        <dbReference type="EC" id="3.2.1.89"/>
    </reaction>
</comment>
<dbReference type="GO" id="GO:0031218">
    <property type="term" value="F:arabinogalactan endo-1,4-beta-galactosidase activity"/>
    <property type="evidence" value="ECO:0007669"/>
    <property type="project" value="UniProtKB-EC"/>
</dbReference>
<keyword evidence="6" id="KW-1133">Transmembrane helix</keyword>
<feature type="signal peptide" evidence="4">
    <location>
        <begin position="1"/>
        <end position="33"/>
    </location>
</feature>
<reference evidence="9 10" key="1">
    <citation type="submission" date="2020-07" db="EMBL/GenBank/DDBJ databases">
        <title>MOT database genomes.</title>
        <authorList>
            <person name="Joseph S."/>
            <person name="Aduse-Opoku J."/>
            <person name="Hashim A."/>
            <person name="Wade W."/>
            <person name="Curtis M."/>
        </authorList>
    </citation>
    <scope>NUCLEOTIDE SEQUENCE [LARGE SCALE GENOMIC DNA]</scope>
    <source>
        <strain evidence="9 10">DSM 100099</strain>
    </source>
</reference>
<keyword evidence="2 4" id="KW-0378">Hydrolase</keyword>
<dbReference type="Proteomes" id="UP000561011">
    <property type="component" value="Unassembled WGS sequence"/>
</dbReference>
<dbReference type="Pfam" id="PF07532">
    <property type="entry name" value="Big_4"/>
    <property type="match status" value="1"/>
</dbReference>
<dbReference type="Gene3D" id="2.60.120.260">
    <property type="entry name" value="Galactose-binding domain-like"/>
    <property type="match status" value="1"/>
</dbReference>
<dbReference type="InterPro" id="IPR006311">
    <property type="entry name" value="TAT_signal"/>
</dbReference>
<evidence type="ECO:0000256" key="1">
    <source>
        <dbReference type="ARBA" id="ARBA00010687"/>
    </source>
</evidence>
<evidence type="ECO:0000256" key="6">
    <source>
        <dbReference type="SAM" id="Phobius"/>
    </source>
</evidence>
<dbReference type="SUPFAM" id="SSF51445">
    <property type="entry name" value="(Trans)glycosidases"/>
    <property type="match status" value="1"/>
</dbReference>
<keyword evidence="6" id="KW-0472">Membrane</keyword>
<dbReference type="PROSITE" id="PS51318">
    <property type="entry name" value="TAT"/>
    <property type="match status" value="1"/>
</dbReference>
<keyword evidence="4" id="KW-0732">Signal</keyword>
<dbReference type="GO" id="GO:0045490">
    <property type="term" value="P:pectin catabolic process"/>
    <property type="evidence" value="ECO:0007669"/>
    <property type="project" value="TreeGrafter"/>
</dbReference>
<keyword evidence="10" id="KW-1185">Reference proteome</keyword>
<feature type="region of interest" description="Disordered" evidence="5">
    <location>
        <begin position="901"/>
        <end position="924"/>
    </location>
</feature>
<feature type="compositionally biased region" description="Low complexity" evidence="5">
    <location>
        <begin position="905"/>
        <end position="924"/>
    </location>
</feature>
<proteinExistence type="inferred from homology"/>
<dbReference type="InterPro" id="IPR022038">
    <property type="entry name" value="Ig-like_bact"/>
</dbReference>
<protein>
    <recommendedName>
        <fullName evidence="4">Arabinogalactan endo-beta-1,4-galactanase</fullName>
        <ecNumber evidence="4">3.2.1.89</ecNumber>
    </recommendedName>
</protein>
<dbReference type="Gene3D" id="3.20.20.80">
    <property type="entry name" value="Glycosidases"/>
    <property type="match status" value="1"/>
</dbReference>
<dbReference type="AlphaFoldDB" id="A0A853EUE0"/>
<dbReference type="InterPro" id="IPR017853">
    <property type="entry name" value="GH"/>
</dbReference>
<comment type="similarity">
    <text evidence="1 4">Belongs to the glycosyl hydrolase 53 family.</text>
</comment>
<evidence type="ECO:0000313" key="10">
    <source>
        <dbReference type="Proteomes" id="UP000561011"/>
    </source>
</evidence>
<dbReference type="PANTHER" id="PTHR34983:SF2">
    <property type="entry name" value="ENDO-BETA-1,4-GALACTANASE"/>
    <property type="match status" value="1"/>
</dbReference>
<dbReference type="EMBL" id="JACBYE010000004">
    <property type="protein sequence ID" value="NYS92508.1"/>
    <property type="molecule type" value="Genomic_DNA"/>
</dbReference>
<dbReference type="PANTHER" id="PTHR34983">
    <property type="entry name" value="ARABINOGALACTAN ENDO-BETA-1,4-GALACTANASE A"/>
    <property type="match status" value="1"/>
</dbReference>
<evidence type="ECO:0000256" key="2">
    <source>
        <dbReference type="ARBA" id="ARBA00022801"/>
    </source>
</evidence>
<feature type="chain" id="PRO_5033107752" description="Arabinogalactan endo-beta-1,4-galactanase" evidence="4">
    <location>
        <begin position="34"/>
        <end position="970"/>
    </location>
</feature>
<evidence type="ECO:0000313" key="9">
    <source>
        <dbReference type="EMBL" id="NYS92508.1"/>
    </source>
</evidence>
<dbReference type="Pfam" id="PF07523">
    <property type="entry name" value="Big_3"/>
    <property type="match status" value="1"/>
</dbReference>
<comment type="caution">
    <text evidence="9">The sequence shown here is derived from an EMBL/GenBank/DDBJ whole genome shotgun (WGS) entry which is preliminary data.</text>
</comment>
<gene>
    <name evidence="9" type="ORF">HZZ10_03050</name>
</gene>
<sequence>MHPARRRLPRGLAAAATAGAVLLTPLLATSASAADDPTGPVDAGIVVDKVDGLPADFINGVDISSILALEESGVTFRDWDGQTADVFDVLESADVNYVRVRVWNDPFDAQGNGYGGGDNDIAAAVEIGERATAHGMKLLVDFHYSDFWADPAKQKAPKAWSAMTVAQKAEATEEYTADALTQLKDAGVDVGMVQVGNETNNGVAGVTGWAGMSQIFSAGSSAVREVYPDALVAVHFTNPERAGSYASIAKQLDTYGVDYDVFASSYYPFWHGSLSNLTTVLDQVATTYDKQVMVAETSWNYTLEDGDGHENTIKPTSGFTQYPSSVQGQATAVRDVMQAVTDVGPEGIGVFYWEPAWLPVGTPDQLEQNKLLWEAHGSGWASSYAAEYDPEDAGEWFGGSSWDNQAMFDFRGAPLESLRVFQYARTGATAPREVVGVEQVAVTVADGSPVALPATVQVTYNDGSVEAHPVTWSTSADWIRGPGTYTVTGRTTDGTVVTATVTVTAVNHVVNHSFEDASTAPWTLSGPGAGTGASITADGDAADGARALKFWDDAPYSFAVEQTITGVPAGAYTLTAKSQGGAVGPTDTLTLSASSGGTELTAPITLAGWRQFSTATVDDVVVGADGTVTIAARYSLSAGAWGNLDDLRLTQVETTGSVDTSSLENALAAAKTVDRSLYTPESLASLDLAVETAGVVLSGSRATQDDVDAATALVDAAVAGLVEIEAELVSISVTPPTRTTYAVGDTFDPAGMTVTATYADGSTADVTAQATVTGTDFSTPGTKALTVTFEDQTATVVVTVTGTTTPEVPVTPVMTLSTTSVTAGDDVTVTVTGLELPEVEIGIESEYQRLAGVTVTDGTASATVTIPATLEAGTHILQARDASGTVLAQAEITVAAAVVTPTDPSAPGTTEPTGAATPAAGSGTVTTATGTLSQTGADVALLAGLTTLLVAAGATVLVLRRHRAGTSPVR</sequence>
<dbReference type="InterPro" id="IPR011683">
    <property type="entry name" value="Glyco_hydro_53"/>
</dbReference>
<dbReference type="Gene3D" id="2.60.40.3630">
    <property type="match status" value="1"/>
</dbReference>
<name>A0A853EUE0_9MICO</name>
<evidence type="ECO:0000256" key="5">
    <source>
        <dbReference type="SAM" id="MobiDB-lite"/>
    </source>
</evidence>
<dbReference type="RefSeq" id="WP_179912359.1">
    <property type="nucleotide sequence ID" value="NZ_JACBYE010000004.1"/>
</dbReference>
<accession>A0A853EUE0</accession>
<evidence type="ECO:0000256" key="4">
    <source>
        <dbReference type="RuleBase" id="RU361192"/>
    </source>
</evidence>
<feature type="transmembrane region" description="Helical" evidence="6">
    <location>
        <begin position="939"/>
        <end position="959"/>
    </location>
</feature>
<feature type="domain" description="Ig-like" evidence="7">
    <location>
        <begin position="735"/>
        <end position="800"/>
    </location>
</feature>
<keyword evidence="6" id="KW-0812">Transmembrane</keyword>
<evidence type="ECO:0000256" key="3">
    <source>
        <dbReference type="ARBA" id="ARBA00023295"/>
    </source>
</evidence>